<evidence type="ECO:0000313" key="1">
    <source>
        <dbReference type="EMBL" id="GHG44958.1"/>
    </source>
</evidence>
<name>A0ABQ3KSU4_9PSEU</name>
<proteinExistence type="predicted"/>
<evidence type="ECO:0008006" key="3">
    <source>
        <dbReference type="Google" id="ProtNLM"/>
    </source>
</evidence>
<dbReference type="Proteomes" id="UP000649955">
    <property type="component" value="Unassembled WGS sequence"/>
</dbReference>
<accession>A0ABQ3KSU4</accession>
<keyword evidence="2" id="KW-1185">Reference proteome</keyword>
<evidence type="ECO:0000313" key="2">
    <source>
        <dbReference type="Proteomes" id="UP000649955"/>
    </source>
</evidence>
<reference evidence="2" key="1">
    <citation type="journal article" date="2019" name="Int. J. Syst. Evol. Microbiol.">
        <title>The Global Catalogue of Microorganisms (GCM) 10K type strain sequencing project: providing services to taxonomists for standard genome sequencing and annotation.</title>
        <authorList>
            <consortium name="The Broad Institute Genomics Platform"/>
            <consortium name="The Broad Institute Genome Sequencing Center for Infectious Disease"/>
            <person name="Wu L."/>
            <person name="Ma J."/>
        </authorList>
    </citation>
    <scope>NUCLEOTIDE SEQUENCE [LARGE SCALE GENOMIC DNA]</scope>
    <source>
        <strain evidence="2">CGMCC 4.7680</strain>
    </source>
</reference>
<organism evidence="1 2">
    <name type="scientific">Amycolatopsis bullii</name>
    <dbReference type="NCBI Taxonomy" id="941987"/>
    <lineage>
        <taxon>Bacteria</taxon>
        <taxon>Bacillati</taxon>
        <taxon>Actinomycetota</taxon>
        <taxon>Actinomycetes</taxon>
        <taxon>Pseudonocardiales</taxon>
        <taxon>Pseudonocardiaceae</taxon>
        <taxon>Amycolatopsis</taxon>
    </lineage>
</organism>
<comment type="caution">
    <text evidence="1">The sequence shown here is derived from an EMBL/GenBank/DDBJ whole genome shotgun (WGS) entry which is preliminary data.</text>
</comment>
<dbReference type="EMBL" id="BNAW01000062">
    <property type="protein sequence ID" value="GHG44958.1"/>
    <property type="molecule type" value="Genomic_DNA"/>
</dbReference>
<gene>
    <name evidence="1" type="ORF">GCM10017567_79250</name>
</gene>
<protein>
    <recommendedName>
        <fullName evidence="3">PE domain-containing protein</fullName>
    </recommendedName>
</protein>
<sequence>MSSGPEFPKDSAATTRLRSAISAADSFVGNAKALYTVGTPVSRVDPVAFVAGAAGAAVDGGGEAGAVELVGAEGGVEAGVAPVGGEVATTVALTTGLDGSMALSTRGM</sequence>